<dbReference type="InterPro" id="IPR036008">
    <property type="entry name" value="Aconitase_4Fe-4S_dom"/>
</dbReference>
<dbReference type="Proteomes" id="UP001151760">
    <property type="component" value="Unassembled WGS sequence"/>
</dbReference>
<evidence type="ECO:0000256" key="2">
    <source>
        <dbReference type="ARBA" id="ARBA00023004"/>
    </source>
</evidence>
<proteinExistence type="predicted"/>
<keyword evidence="3" id="KW-0411">Iron-sulfur</keyword>
<dbReference type="PANTHER" id="PTHR11670">
    <property type="entry name" value="ACONITASE/IRON-RESPONSIVE ELEMENT FAMILY MEMBER"/>
    <property type="match status" value="1"/>
</dbReference>
<comment type="caution">
    <text evidence="6">The sequence shown here is derived from an EMBL/GenBank/DDBJ whole genome shotgun (WGS) entry which is preliminary data.</text>
</comment>
<evidence type="ECO:0000259" key="5">
    <source>
        <dbReference type="Pfam" id="PF00330"/>
    </source>
</evidence>
<evidence type="ECO:0000256" key="1">
    <source>
        <dbReference type="ARBA" id="ARBA00022723"/>
    </source>
</evidence>
<dbReference type="EMBL" id="BQNB010019943">
    <property type="protein sequence ID" value="GJT90677.1"/>
    <property type="molecule type" value="Genomic_DNA"/>
</dbReference>
<feature type="region of interest" description="Disordered" evidence="4">
    <location>
        <begin position="105"/>
        <end position="134"/>
    </location>
</feature>
<dbReference type="InterPro" id="IPR015931">
    <property type="entry name" value="Acnase/IPM_dHydase_lsu_aba_1/3"/>
</dbReference>
<evidence type="ECO:0000313" key="6">
    <source>
        <dbReference type="EMBL" id="GJT90677.1"/>
    </source>
</evidence>
<feature type="domain" description="Aconitase/3-isopropylmalate dehydratase large subunit alpha/beta/alpha" evidence="5">
    <location>
        <begin position="16"/>
        <end position="78"/>
    </location>
</feature>
<feature type="compositionally biased region" description="Acidic residues" evidence="4">
    <location>
        <begin position="105"/>
        <end position="121"/>
    </location>
</feature>
<accession>A0ABQ5HS27</accession>
<dbReference type="InterPro" id="IPR006249">
    <property type="entry name" value="Aconitase/IRP2"/>
</dbReference>
<dbReference type="Pfam" id="PF00330">
    <property type="entry name" value="Aconitase"/>
    <property type="match status" value="1"/>
</dbReference>
<evidence type="ECO:0000256" key="3">
    <source>
        <dbReference type="ARBA" id="ARBA00023014"/>
    </source>
</evidence>
<gene>
    <name evidence="6" type="ORF">Tco_1079522</name>
</gene>
<sequence>MCSLGLSKACSRQLLLTVKPWVKTSLDPGSRVVAKYLEHSGLQKYLEQQGFNIVGYGCTTCIRNSGDLHESVASAIADNGMIVIYVKCEQVSLRSSVESTEIDLTELQDDIQDENQEDDDIGGNGEAHPSGADADVTYENLDSMRKLLHEKNSRNEAKGSDIVILVRREGHLIVVDEEEAPAEGDDDGIGKRTSRNNMMLAVAPNYVID</sequence>
<keyword evidence="7" id="KW-1185">Reference proteome</keyword>
<evidence type="ECO:0000313" key="7">
    <source>
        <dbReference type="Proteomes" id="UP001151760"/>
    </source>
</evidence>
<evidence type="ECO:0000256" key="4">
    <source>
        <dbReference type="SAM" id="MobiDB-lite"/>
    </source>
</evidence>
<keyword evidence="2" id="KW-0408">Iron</keyword>
<reference evidence="6" key="1">
    <citation type="journal article" date="2022" name="Int. J. Mol. Sci.">
        <title>Draft Genome of Tanacetum Coccineum: Genomic Comparison of Closely Related Tanacetum-Family Plants.</title>
        <authorList>
            <person name="Yamashiro T."/>
            <person name="Shiraishi A."/>
            <person name="Nakayama K."/>
            <person name="Satake H."/>
        </authorList>
    </citation>
    <scope>NUCLEOTIDE SEQUENCE</scope>
</reference>
<dbReference type="InterPro" id="IPR001030">
    <property type="entry name" value="Acoase/IPM_deHydtase_lsu_aba"/>
</dbReference>
<reference evidence="6" key="2">
    <citation type="submission" date="2022-01" db="EMBL/GenBank/DDBJ databases">
        <authorList>
            <person name="Yamashiro T."/>
            <person name="Shiraishi A."/>
            <person name="Satake H."/>
            <person name="Nakayama K."/>
        </authorList>
    </citation>
    <scope>NUCLEOTIDE SEQUENCE</scope>
</reference>
<organism evidence="6 7">
    <name type="scientific">Tanacetum coccineum</name>
    <dbReference type="NCBI Taxonomy" id="301880"/>
    <lineage>
        <taxon>Eukaryota</taxon>
        <taxon>Viridiplantae</taxon>
        <taxon>Streptophyta</taxon>
        <taxon>Embryophyta</taxon>
        <taxon>Tracheophyta</taxon>
        <taxon>Spermatophyta</taxon>
        <taxon>Magnoliopsida</taxon>
        <taxon>eudicotyledons</taxon>
        <taxon>Gunneridae</taxon>
        <taxon>Pentapetalae</taxon>
        <taxon>asterids</taxon>
        <taxon>campanulids</taxon>
        <taxon>Asterales</taxon>
        <taxon>Asteraceae</taxon>
        <taxon>Asteroideae</taxon>
        <taxon>Anthemideae</taxon>
        <taxon>Anthemidinae</taxon>
        <taxon>Tanacetum</taxon>
    </lineage>
</organism>
<dbReference type="SUPFAM" id="SSF53732">
    <property type="entry name" value="Aconitase iron-sulfur domain"/>
    <property type="match status" value="1"/>
</dbReference>
<dbReference type="Gene3D" id="3.30.499.10">
    <property type="entry name" value="Aconitase, domain 3"/>
    <property type="match status" value="1"/>
</dbReference>
<keyword evidence="1" id="KW-0479">Metal-binding</keyword>
<name>A0ABQ5HS27_9ASTR</name>
<protein>
    <submittedName>
        <fullName evidence="6">Aconitate hydratase, cytoplasmic</fullName>
    </submittedName>
</protein>